<dbReference type="RefSeq" id="WP_246350201.1">
    <property type="nucleotide sequence ID" value="NZ_JACIJC010000001.1"/>
</dbReference>
<evidence type="ECO:0000256" key="1">
    <source>
        <dbReference type="SAM" id="MobiDB-lite"/>
    </source>
</evidence>
<evidence type="ECO:0000313" key="4">
    <source>
        <dbReference type="EMBL" id="MBB5684410.1"/>
    </source>
</evidence>
<keyword evidence="2" id="KW-1133">Transmembrane helix</keyword>
<keyword evidence="2" id="KW-0812">Transmembrane</keyword>
<dbReference type="AlphaFoldDB" id="A0A7W9EDX6"/>
<evidence type="ECO:0000259" key="3">
    <source>
        <dbReference type="Pfam" id="PF02602"/>
    </source>
</evidence>
<name>A0A7W9EDX6_9SPHN</name>
<dbReference type="InterPro" id="IPR036108">
    <property type="entry name" value="4pyrrol_syn_uPrphyn_synt_sf"/>
</dbReference>
<feature type="region of interest" description="Disordered" evidence="1">
    <location>
        <begin position="502"/>
        <end position="522"/>
    </location>
</feature>
<feature type="compositionally biased region" description="Low complexity" evidence="1">
    <location>
        <begin position="502"/>
        <end position="515"/>
    </location>
</feature>
<dbReference type="SUPFAM" id="SSF69618">
    <property type="entry name" value="HemD-like"/>
    <property type="match status" value="1"/>
</dbReference>
<keyword evidence="5" id="KW-1185">Reference proteome</keyword>
<gene>
    <name evidence="4" type="ORF">FHS49_000401</name>
</gene>
<protein>
    <submittedName>
        <fullName evidence="4">Uroporphyrinogen-III synthase</fullName>
    </submittedName>
</protein>
<dbReference type="GO" id="GO:0033014">
    <property type="term" value="P:tetrapyrrole biosynthetic process"/>
    <property type="evidence" value="ECO:0007669"/>
    <property type="project" value="InterPro"/>
</dbReference>
<feature type="transmembrane region" description="Helical" evidence="2">
    <location>
        <begin position="244"/>
        <end position="263"/>
    </location>
</feature>
<dbReference type="Proteomes" id="UP000549617">
    <property type="component" value="Unassembled WGS sequence"/>
</dbReference>
<dbReference type="EMBL" id="JACIJC010000001">
    <property type="protein sequence ID" value="MBB5684410.1"/>
    <property type="molecule type" value="Genomic_DNA"/>
</dbReference>
<feature type="domain" description="Tetrapyrrole biosynthesis uroporphyrinogen III synthase" evidence="3">
    <location>
        <begin position="15"/>
        <end position="206"/>
    </location>
</feature>
<comment type="caution">
    <text evidence="4">The sequence shown here is derived from an EMBL/GenBank/DDBJ whole genome shotgun (WGS) entry which is preliminary data.</text>
</comment>
<dbReference type="Gene3D" id="3.40.50.10090">
    <property type="match status" value="2"/>
</dbReference>
<dbReference type="InterPro" id="IPR003754">
    <property type="entry name" value="4pyrrol_synth_uPrphyn_synth"/>
</dbReference>
<proteinExistence type="predicted"/>
<keyword evidence="2" id="KW-0472">Membrane</keyword>
<accession>A0A7W9EDX6</accession>
<reference evidence="4 5" key="1">
    <citation type="submission" date="2020-08" db="EMBL/GenBank/DDBJ databases">
        <title>Genomic Encyclopedia of Type Strains, Phase IV (KMG-IV): sequencing the most valuable type-strain genomes for metagenomic binning, comparative biology and taxonomic classification.</title>
        <authorList>
            <person name="Goeker M."/>
        </authorList>
    </citation>
    <scope>NUCLEOTIDE SEQUENCE [LARGE SCALE GENOMIC DNA]</scope>
    <source>
        <strain evidence="4 5">DSM 25079</strain>
    </source>
</reference>
<sequence>MAPLLVLRPEPGASRTAARAKAMGLDARAAPLFEILPIAWTAPDPAGFEALLLTSANAVRQGGPALTLYHKLPVYAVGEATAQAARDAGLADVITGPGTITALLASLDPPLRLLHLCGIDRRDAARDGITITPIPVYEARAIESPGDLRGGVALVHSPRAARRLAALVTDRADMALAAISQAAAEAAGTGWASIAVAERPDDEALLAIAARLCEDRVNTRNGMTSEYLAAEPETTKPPRPYRTAMIVGLIAFALGLVAMGWIITRWNGGAGYFGRPIASDAVKQPGGAPMPVPQTAQGALTGMNLTTADLLAARIRDLELRLAQIDVRAQGAAGNAGRAESLLIAFATRRALDRGVPLGYLEGQLRDRFAQSQPLAVKTILDAARQPVTLEELQIGLEDLAPALSGGGPESDWWGSFRREISELIVIRRAGTPSPAPAERLQRARQKLGGGQVDAALAEVARMPGQAEAQNWMEAARRYIEVRRALDSLEAAAVVQPKAAALPASAPIAAPPVSAETPVLPD</sequence>
<organism evidence="4 5">
    <name type="scientific">Sphingobium boeckii</name>
    <dbReference type="NCBI Taxonomy" id="1082345"/>
    <lineage>
        <taxon>Bacteria</taxon>
        <taxon>Pseudomonadati</taxon>
        <taxon>Pseudomonadota</taxon>
        <taxon>Alphaproteobacteria</taxon>
        <taxon>Sphingomonadales</taxon>
        <taxon>Sphingomonadaceae</taxon>
        <taxon>Sphingobium</taxon>
    </lineage>
</organism>
<evidence type="ECO:0000256" key="2">
    <source>
        <dbReference type="SAM" id="Phobius"/>
    </source>
</evidence>
<evidence type="ECO:0000313" key="5">
    <source>
        <dbReference type="Proteomes" id="UP000549617"/>
    </source>
</evidence>
<dbReference type="Pfam" id="PF02602">
    <property type="entry name" value="HEM4"/>
    <property type="match status" value="1"/>
</dbReference>
<dbReference type="GO" id="GO:0004852">
    <property type="term" value="F:uroporphyrinogen-III synthase activity"/>
    <property type="evidence" value="ECO:0007669"/>
    <property type="project" value="InterPro"/>
</dbReference>
<dbReference type="CDD" id="cd06578">
    <property type="entry name" value="HemD"/>
    <property type="match status" value="1"/>
</dbReference>